<evidence type="ECO:0000256" key="2">
    <source>
        <dbReference type="ARBA" id="ARBA00022694"/>
    </source>
</evidence>
<accession>A0AAD7R812</accession>
<feature type="region of interest" description="Disordered" evidence="4">
    <location>
        <begin position="284"/>
        <end position="316"/>
    </location>
</feature>
<dbReference type="PANTHER" id="PTHR11079:SF156">
    <property type="entry name" value="INACTIVE TRNA-SPECIFIC ADENOSINE DEAMINASE-LIKE PROTEIN 3-RELATED"/>
    <property type="match status" value="1"/>
</dbReference>
<dbReference type="SUPFAM" id="SSF53927">
    <property type="entry name" value="Cytidine deaminase-like"/>
    <property type="match status" value="1"/>
</dbReference>
<comment type="cofactor">
    <cofactor evidence="1">
        <name>Zn(2+)</name>
        <dbReference type="ChEBI" id="CHEBI:29105"/>
    </cofactor>
</comment>
<dbReference type="InterPro" id="IPR016193">
    <property type="entry name" value="Cytidine_deaminase-like"/>
</dbReference>
<evidence type="ECO:0000259" key="5">
    <source>
        <dbReference type="PROSITE" id="PS51747"/>
    </source>
</evidence>
<evidence type="ECO:0000313" key="7">
    <source>
        <dbReference type="Proteomes" id="UP001221898"/>
    </source>
</evidence>
<evidence type="ECO:0000256" key="3">
    <source>
        <dbReference type="ARBA" id="ARBA00038160"/>
    </source>
</evidence>
<dbReference type="AlphaFoldDB" id="A0AAD7R812"/>
<evidence type="ECO:0000256" key="1">
    <source>
        <dbReference type="ARBA" id="ARBA00001947"/>
    </source>
</evidence>
<evidence type="ECO:0000256" key="4">
    <source>
        <dbReference type="SAM" id="MobiDB-lite"/>
    </source>
</evidence>
<protein>
    <recommendedName>
        <fullName evidence="5">CMP/dCMP-type deaminase domain-containing protein</fullName>
    </recommendedName>
</protein>
<dbReference type="GO" id="GO:0008033">
    <property type="term" value="P:tRNA processing"/>
    <property type="evidence" value="ECO:0007669"/>
    <property type="project" value="UniProtKB-KW"/>
</dbReference>
<organism evidence="6 7">
    <name type="scientific">Aldrovandia affinis</name>
    <dbReference type="NCBI Taxonomy" id="143900"/>
    <lineage>
        <taxon>Eukaryota</taxon>
        <taxon>Metazoa</taxon>
        <taxon>Chordata</taxon>
        <taxon>Craniata</taxon>
        <taxon>Vertebrata</taxon>
        <taxon>Euteleostomi</taxon>
        <taxon>Actinopterygii</taxon>
        <taxon>Neopterygii</taxon>
        <taxon>Teleostei</taxon>
        <taxon>Notacanthiformes</taxon>
        <taxon>Halosauridae</taxon>
        <taxon>Aldrovandia</taxon>
    </lineage>
</organism>
<feature type="domain" description="CMP/dCMP-type deaminase" evidence="5">
    <location>
        <begin position="113"/>
        <end position="270"/>
    </location>
</feature>
<dbReference type="PANTHER" id="PTHR11079">
    <property type="entry name" value="CYTOSINE DEAMINASE FAMILY MEMBER"/>
    <property type="match status" value="1"/>
</dbReference>
<dbReference type="GO" id="GO:0052717">
    <property type="term" value="F:tRNA-specific adenosine-34 deaminase activity"/>
    <property type="evidence" value="ECO:0007669"/>
    <property type="project" value="TreeGrafter"/>
</dbReference>
<feature type="compositionally biased region" description="Basic and acidic residues" evidence="4">
    <location>
        <begin position="306"/>
        <end position="316"/>
    </location>
</feature>
<dbReference type="GO" id="GO:0005634">
    <property type="term" value="C:nucleus"/>
    <property type="evidence" value="ECO:0007669"/>
    <property type="project" value="TreeGrafter"/>
</dbReference>
<gene>
    <name evidence="6" type="ORF">AAFF_G00314260</name>
</gene>
<feature type="compositionally biased region" description="Pro residues" evidence="4">
    <location>
        <begin position="198"/>
        <end position="209"/>
    </location>
</feature>
<dbReference type="CDD" id="cd01285">
    <property type="entry name" value="nucleoside_deaminase"/>
    <property type="match status" value="1"/>
</dbReference>
<dbReference type="InterPro" id="IPR002125">
    <property type="entry name" value="CMP_dCMP_dom"/>
</dbReference>
<dbReference type="PROSITE" id="PS51747">
    <property type="entry name" value="CYT_DCMP_DEAMINASES_2"/>
    <property type="match status" value="1"/>
</dbReference>
<dbReference type="GO" id="GO:0005737">
    <property type="term" value="C:cytoplasm"/>
    <property type="evidence" value="ECO:0007669"/>
    <property type="project" value="TreeGrafter"/>
</dbReference>
<evidence type="ECO:0000313" key="6">
    <source>
        <dbReference type="EMBL" id="KAJ8367639.1"/>
    </source>
</evidence>
<comment type="similarity">
    <text evidence="3">Belongs to the cytidine and deoxycytidylate deaminase family. ADAT3 subfamily.</text>
</comment>
<feature type="region of interest" description="Disordered" evidence="4">
    <location>
        <begin position="195"/>
        <end position="220"/>
    </location>
</feature>
<dbReference type="Gene3D" id="3.40.140.10">
    <property type="entry name" value="Cytidine Deaminase, domain 2"/>
    <property type="match status" value="1"/>
</dbReference>
<sequence length="316" mass="33662">MEPQCKRRKASESATASWEVCPVLSDELSQDTALLEAYAAPIVNKKETSRLVKELASVYPLPGLRHLKRVRACKASGSAHPLEAIVVDSRGLGEPFLVRIPACPPLTRPQFEQASRHWPTTFHEDKQGSAAGRARGLGAVGAVVVDPQSERVVATGHDCSRGDRPLCHAVMVCIDLVARGQGGGAYEFDEYAACQSSAPPPQSDGPILPPSGDVLDSGRTQTSSAPYICSGYDLYVTREPCVMCAMALVHSRIGRVFYGTGSVDGALGTNEHSCPDEERALHRALAPPGPPPRTPPSGAPTSIFVDAKDSNSVELW</sequence>
<proteinExistence type="inferred from homology"/>
<dbReference type="EMBL" id="JAINUG010000463">
    <property type="protein sequence ID" value="KAJ8367639.1"/>
    <property type="molecule type" value="Genomic_DNA"/>
</dbReference>
<dbReference type="Pfam" id="PF00383">
    <property type="entry name" value="dCMP_cyt_deam_1"/>
    <property type="match status" value="1"/>
</dbReference>
<dbReference type="Proteomes" id="UP001221898">
    <property type="component" value="Unassembled WGS sequence"/>
</dbReference>
<keyword evidence="7" id="KW-1185">Reference proteome</keyword>
<comment type="caution">
    <text evidence="6">The sequence shown here is derived from an EMBL/GenBank/DDBJ whole genome shotgun (WGS) entry which is preliminary data.</text>
</comment>
<keyword evidence="2" id="KW-0819">tRNA processing</keyword>
<name>A0AAD7R812_9TELE</name>
<reference evidence="6" key="1">
    <citation type="journal article" date="2023" name="Science">
        <title>Genome structures resolve the early diversification of teleost fishes.</title>
        <authorList>
            <person name="Parey E."/>
            <person name="Louis A."/>
            <person name="Montfort J."/>
            <person name="Bouchez O."/>
            <person name="Roques C."/>
            <person name="Iampietro C."/>
            <person name="Lluch J."/>
            <person name="Castinel A."/>
            <person name="Donnadieu C."/>
            <person name="Desvignes T."/>
            <person name="Floi Bucao C."/>
            <person name="Jouanno E."/>
            <person name="Wen M."/>
            <person name="Mejri S."/>
            <person name="Dirks R."/>
            <person name="Jansen H."/>
            <person name="Henkel C."/>
            <person name="Chen W.J."/>
            <person name="Zahm M."/>
            <person name="Cabau C."/>
            <person name="Klopp C."/>
            <person name="Thompson A.W."/>
            <person name="Robinson-Rechavi M."/>
            <person name="Braasch I."/>
            <person name="Lecointre G."/>
            <person name="Bobe J."/>
            <person name="Postlethwait J.H."/>
            <person name="Berthelot C."/>
            <person name="Roest Crollius H."/>
            <person name="Guiguen Y."/>
        </authorList>
    </citation>
    <scope>NUCLEOTIDE SEQUENCE</scope>
    <source>
        <strain evidence="6">NC1722</strain>
    </source>
</reference>
<feature type="compositionally biased region" description="Pro residues" evidence="4">
    <location>
        <begin position="287"/>
        <end position="298"/>
    </location>
</feature>